<protein>
    <recommendedName>
        <fullName evidence="1">RNA-directed DNA polymerase</fullName>
        <ecNumber evidence="1">2.7.7.49</ecNumber>
    </recommendedName>
</protein>
<evidence type="ECO:0000259" key="2">
    <source>
        <dbReference type="Pfam" id="PF17919"/>
    </source>
</evidence>
<dbReference type="PANTHER" id="PTHR34072">
    <property type="entry name" value="ENZYMATIC POLYPROTEIN-RELATED"/>
    <property type="match status" value="1"/>
</dbReference>
<evidence type="ECO:0000256" key="1">
    <source>
        <dbReference type="ARBA" id="ARBA00012493"/>
    </source>
</evidence>
<dbReference type="Proteomes" id="UP000499080">
    <property type="component" value="Unassembled WGS sequence"/>
</dbReference>
<dbReference type="OrthoDB" id="8060624at2759"/>
<gene>
    <name evidence="3" type="ORF">AVEN_229212_1</name>
</gene>
<dbReference type="AlphaFoldDB" id="A0A4Y2S7G5"/>
<organism evidence="3 4">
    <name type="scientific">Araneus ventricosus</name>
    <name type="common">Orbweaver spider</name>
    <name type="synonym">Epeira ventricosa</name>
    <dbReference type="NCBI Taxonomy" id="182803"/>
    <lineage>
        <taxon>Eukaryota</taxon>
        <taxon>Metazoa</taxon>
        <taxon>Ecdysozoa</taxon>
        <taxon>Arthropoda</taxon>
        <taxon>Chelicerata</taxon>
        <taxon>Arachnida</taxon>
        <taxon>Araneae</taxon>
        <taxon>Araneomorphae</taxon>
        <taxon>Entelegynae</taxon>
        <taxon>Araneoidea</taxon>
        <taxon>Araneidae</taxon>
        <taxon>Araneus</taxon>
    </lineage>
</organism>
<evidence type="ECO:0000313" key="3">
    <source>
        <dbReference type="EMBL" id="GBN84188.1"/>
    </source>
</evidence>
<accession>A0A4Y2S7G5</accession>
<comment type="caution">
    <text evidence="3">The sequence shown here is derived from an EMBL/GenBank/DDBJ whole genome shotgun (WGS) entry which is preliminary data.</text>
</comment>
<dbReference type="SUPFAM" id="SSF56672">
    <property type="entry name" value="DNA/RNA polymerases"/>
    <property type="match status" value="1"/>
</dbReference>
<proteinExistence type="predicted"/>
<dbReference type="GO" id="GO:0003964">
    <property type="term" value="F:RNA-directed DNA polymerase activity"/>
    <property type="evidence" value="ECO:0007669"/>
    <property type="project" value="UniProtKB-EC"/>
</dbReference>
<name>A0A4Y2S7G5_ARAVE</name>
<dbReference type="Gene3D" id="3.30.70.270">
    <property type="match status" value="1"/>
</dbReference>
<dbReference type="InterPro" id="IPR043502">
    <property type="entry name" value="DNA/RNA_pol_sf"/>
</dbReference>
<sequence length="136" mass="15516">MHPRSWPCAQPKEVPFRKLRSKNTAILYLVIVSKPDLDEVKAVSNFPTPKNVHDIRSFLVFCSYFQRLIKGFCYLAEPSQLLNGDEKFRWGPKEVETFNNLKKALTSDPELGIYNEKFPTEIHTDASGYGIGAIPI</sequence>
<dbReference type="Pfam" id="PF17919">
    <property type="entry name" value="RT_RNaseH_2"/>
    <property type="match status" value="1"/>
</dbReference>
<dbReference type="InterPro" id="IPR043128">
    <property type="entry name" value="Rev_trsase/Diguanyl_cyclase"/>
</dbReference>
<dbReference type="FunFam" id="3.30.70.270:FF:000020">
    <property type="entry name" value="Transposon Tf2-6 polyprotein-like Protein"/>
    <property type="match status" value="1"/>
</dbReference>
<reference evidence="3 4" key="1">
    <citation type="journal article" date="2019" name="Sci. Rep.">
        <title>Orb-weaving spider Araneus ventricosus genome elucidates the spidroin gene catalogue.</title>
        <authorList>
            <person name="Kono N."/>
            <person name="Nakamura H."/>
            <person name="Ohtoshi R."/>
            <person name="Moran D.A.P."/>
            <person name="Shinohara A."/>
            <person name="Yoshida Y."/>
            <person name="Fujiwara M."/>
            <person name="Mori M."/>
            <person name="Tomita M."/>
            <person name="Arakawa K."/>
        </authorList>
    </citation>
    <scope>NUCLEOTIDE SEQUENCE [LARGE SCALE GENOMIC DNA]</scope>
</reference>
<keyword evidence="4" id="KW-1185">Reference proteome</keyword>
<dbReference type="PANTHER" id="PTHR34072:SF52">
    <property type="entry name" value="RIBONUCLEASE H"/>
    <property type="match status" value="1"/>
</dbReference>
<dbReference type="InterPro" id="IPR041577">
    <property type="entry name" value="RT_RNaseH_2"/>
</dbReference>
<dbReference type="EC" id="2.7.7.49" evidence="1"/>
<feature type="domain" description="Reverse transcriptase/retrotransposon-derived protein RNase H-like" evidence="2">
    <location>
        <begin position="90"/>
        <end position="134"/>
    </location>
</feature>
<dbReference type="EMBL" id="BGPR01020257">
    <property type="protein sequence ID" value="GBN84188.1"/>
    <property type="molecule type" value="Genomic_DNA"/>
</dbReference>
<evidence type="ECO:0000313" key="4">
    <source>
        <dbReference type="Proteomes" id="UP000499080"/>
    </source>
</evidence>